<evidence type="ECO:0000313" key="2">
    <source>
        <dbReference type="Proteomes" id="UP000297245"/>
    </source>
</evidence>
<dbReference type="AlphaFoldDB" id="A0A4V4HIV8"/>
<protein>
    <submittedName>
        <fullName evidence="1">Uncharacterized protein</fullName>
    </submittedName>
</protein>
<dbReference type="OrthoDB" id="39175at2759"/>
<evidence type="ECO:0000313" key="1">
    <source>
        <dbReference type="EMBL" id="THV08166.1"/>
    </source>
</evidence>
<gene>
    <name evidence="1" type="ORF">K435DRAFT_1844</name>
</gene>
<reference evidence="1 2" key="1">
    <citation type="journal article" date="2019" name="Nat. Ecol. Evol.">
        <title>Megaphylogeny resolves global patterns of mushroom evolution.</title>
        <authorList>
            <person name="Varga T."/>
            <person name="Krizsan K."/>
            <person name="Foldi C."/>
            <person name="Dima B."/>
            <person name="Sanchez-Garcia M."/>
            <person name="Sanchez-Ramirez S."/>
            <person name="Szollosi G.J."/>
            <person name="Szarkandi J.G."/>
            <person name="Papp V."/>
            <person name="Albert L."/>
            <person name="Andreopoulos W."/>
            <person name="Angelini C."/>
            <person name="Antonin V."/>
            <person name="Barry K.W."/>
            <person name="Bougher N.L."/>
            <person name="Buchanan P."/>
            <person name="Buyck B."/>
            <person name="Bense V."/>
            <person name="Catcheside P."/>
            <person name="Chovatia M."/>
            <person name="Cooper J."/>
            <person name="Damon W."/>
            <person name="Desjardin D."/>
            <person name="Finy P."/>
            <person name="Geml J."/>
            <person name="Haridas S."/>
            <person name="Hughes K."/>
            <person name="Justo A."/>
            <person name="Karasinski D."/>
            <person name="Kautmanova I."/>
            <person name="Kiss B."/>
            <person name="Kocsube S."/>
            <person name="Kotiranta H."/>
            <person name="LaButti K.M."/>
            <person name="Lechner B.E."/>
            <person name="Liimatainen K."/>
            <person name="Lipzen A."/>
            <person name="Lukacs Z."/>
            <person name="Mihaltcheva S."/>
            <person name="Morgado L.N."/>
            <person name="Niskanen T."/>
            <person name="Noordeloos M.E."/>
            <person name="Ohm R.A."/>
            <person name="Ortiz-Santana B."/>
            <person name="Ovrebo C."/>
            <person name="Racz N."/>
            <person name="Riley R."/>
            <person name="Savchenko A."/>
            <person name="Shiryaev A."/>
            <person name="Soop K."/>
            <person name="Spirin V."/>
            <person name="Szebenyi C."/>
            <person name="Tomsovsky M."/>
            <person name="Tulloss R.E."/>
            <person name="Uehling J."/>
            <person name="Grigoriev I.V."/>
            <person name="Vagvolgyi C."/>
            <person name="Papp T."/>
            <person name="Martin F.M."/>
            <person name="Miettinen O."/>
            <person name="Hibbett D.S."/>
            <person name="Nagy L.G."/>
        </authorList>
    </citation>
    <scope>NUCLEOTIDE SEQUENCE [LARGE SCALE GENOMIC DNA]</scope>
    <source>
        <strain evidence="1 2">CBS 962.96</strain>
    </source>
</reference>
<name>A0A4V4HIV8_DENBC</name>
<sequence>MSRTQMSGEQVVYQLSKCLRLLGGNRYGVQRLVNQLRHLFIRTIYFGSFPFNTLTRCRANDPGARQFCFFATGRVFARFLQAAVEQNSVEQITPLSQEFDIIR</sequence>
<dbReference type="EMBL" id="ML179035">
    <property type="protein sequence ID" value="THV08166.1"/>
    <property type="molecule type" value="Genomic_DNA"/>
</dbReference>
<accession>A0A4V4HIV8</accession>
<keyword evidence="2" id="KW-1185">Reference proteome</keyword>
<dbReference type="Proteomes" id="UP000297245">
    <property type="component" value="Unassembled WGS sequence"/>
</dbReference>
<proteinExistence type="predicted"/>
<organism evidence="1 2">
    <name type="scientific">Dendrothele bispora (strain CBS 962.96)</name>
    <dbReference type="NCBI Taxonomy" id="1314807"/>
    <lineage>
        <taxon>Eukaryota</taxon>
        <taxon>Fungi</taxon>
        <taxon>Dikarya</taxon>
        <taxon>Basidiomycota</taxon>
        <taxon>Agaricomycotina</taxon>
        <taxon>Agaricomycetes</taxon>
        <taxon>Agaricomycetidae</taxon>
        <taxon>Agaricales</taxon>
        <taxon>Agaricales incertae sedis</taxon>
        <taxon>Dendrothele</taxon>
    </lineage>
</organism>